<dbReference type="EMBL" id="JAHCDA010000003">
    <property type="protein sequence ID" value="MBS7812608.1"/>
    <property type="molecule type" value="Genomic_DNA"/>
</dbReference>
<evidence type="ECO:0000259" key="6">
    <source>
        <dbReference type="Pfam" id="PF00850"/>
    </source>
</evidence>
<dbReference type="InterPro" id="IPR000286">
    <property type="entry name" value="HDACs"/>
</dbReference>
<dbReference type="Proteomes" id="UP000766336">
    <property type="component" value="Unassembled WGS sequence"/>
</dbReference>
<dbReference type="PANTHER" id="PTHR10625:SF17">
    <property type="entry name" value="HISTONE DEACETYLASE 8"/>
    <property type="match status" value="1"/>
</dbReference>
<sequence>MKAFHHPDEARHAPKFFLTRGTVRSNFEVPGRAASLRAGLDALGLAPETTKPATRSELLKLHDAEYLDFLEHAAAQWAEMPEAGAEVVANMHPTPEMLRESDRASTHVIARAGRHMADTACPIGPGTWEAAIGAAGCALAAADVAAKGGAAYALCRPPGHHAYAGRAGGHCYINNSALAAQRLRDAGAARVAVLDIDSHHGNGTQGIFWDRGDVLTVSLHGDPSRYYPWYVGFAEEKGAANLNLPQPFGTGDEGWLAALDTAIAAIRDFRPDALVVPLGFDASEFEPLAALKVTEEGFARAGEAIGRLRLPTAICQEGGYNVDILGQLLKRFLTGFGEAK</sequence>
<evidence type="ECO:0000313" key="7">
    <source>
        <dbReference type="EMBL" id="MBS7812608.1"/>
    </source>
</evidence>
<keyword evidence="5" id="KW-0862">Zinc</keyword>
<protein>
    <submittedName>
        <fullName evidence="7">Histone deacetylase family protein</fullName>
    </submittedName>
</protein>
<reference evidence="7 8" key="1">
    <citation type="submission" date="2021-05" db="EMBL/GenBank/DDBJ databases">
        <title>Roseococcus sp. XZZS9, whole genome shotgun sequencing project.</title>
        <authorList>
            <person name="Zhao G."/>
            <person name="Shen L."/>
        </authorList>
    </citation>
    <scope>NUCLEOTIDE SEQUENCE [LARGE SCALE GENOMIC DNA]</scope>
    <source>
        <strain evidence="7 8">XZZS9</strain>
    </source>
</reference>
<evidence type="ECO:0000256" key="3">
    <source>
        <dbReference type="ARBA" id="ARBA00022723"/>
    </source>
</evidence>
<keyword evidence="4" id="KW-0378">Hydrolase</keyword>
<dbReference type="Gene3D" id="3.40.800.20">
    <property type="entry name" value="Histone deacetylase domain"/>
    <property type="match status" value="1"/>
</dbReference>
<accession>A0ABS5QGG6</accession>
<keyword evidence="3" id="KW-0479">Metal-binding</keyword>
<dbReference type="InterPro" id="IPR023696">
    <property type="entry name" value="Ureohydrolase_dom_sf"/>
</dbReference>
<evidence type="ECO:0000313" key="8">
    <source>
        <dbReference type="Proteomes" id="UP000766336"/>
    </source>
</evidence>
<evidence type="ECO:0000256" key="4">
    <source>
        <dbReference type="ARBA" id="ARBA00022801"/>
    </source>
</evidence>
<name>A0ABS5QGG6_9PROT</name>
<feature type="domain" description="Histone deacetylase" evidence="6">
    <location>
        <begin position="28"/>
        <end position="333"/>
    </location>
</feature>
<evidence type="ECO:0000256" key="2">
    <source>
        <dbReference type="ARBA" id="ARBA00005947"/>
    </source>
</evidence>
<evidence type="ECO:0000256" key="1">
    <source>
        <dbReference type="ARBA" id="ARBA00001947"/>
    </source>
</evidence>
<comment type="cofactor">
    <cofactor evidence="1">
        <name>Zn(2+)</name>
        <dbReference type="ChEBI" id="CHEBI:29105"/>
    </cofactor>
</comment>
<comment type="caution">
    <text evidence="7">The sequence shown here is derived from an EMBL/GenBank/DDBJ whole genome shotgun (WGS) entry which is preliminary data.</text>
</comment>
<comment type="similarity">
    <text evidence="2">Belongs to the histone deacetylase family.</text>
</comment>
<keyword evidence="8" id="KW-1185">Reference proteome</keyword>
<gene>
    <name evidence="7" type="ORF">KHU32_16780</name>
</gene>
<dbReference type="InterPro" id="IPR023801">
    <property type="entry name" value="His_deacetylse_dom"/>
</dbReference>
<dbReference type="CDD" id="cd10001">
    <property type="entry name" value="HDAC_classII_APAH"/>
    <property type="match status" value="1"/>
</dbReference>
<dbReference type="InterPro" id="IPR037138">
    <property type="entry name" value="His_deacetylse_dom_sf"/>
</dbReference>
<dbReference type="PANTHER" id="PTHR10625">
    <property type="entry name" value="HISTONE DEACETYLASE HDAC1-RELATED"/>
    <property type="match status" value="1"/>
</dbReference>
<dbReference type="PRINTS" id="PR01270">
    <property type="entry name" value="HDASUPER"/>
</dbReference>
<proteinExistence type="inferred from homology"/>
<evidence type="ECO:0000256" key="5">
    <source>
        <dbReference type="ARBA" id="ARBA00022833"/>
    </source>
</evidence>
<dbReference type="Pfam" id="PF00850">
    <property type="entry name" value="Hist_deacetyl"/>
    <property type="match status" value="1"/>
</dbReference>
<dbReference type="SUPFAM" id="SSF52768">
    <property type="entry name" value="Arginase/deacetylase"/>
    <property type="match status" value="1"/>
</dbReference>
<organism evidence="7 8">
    <name type="scientific">Roseococcus pinisoli</name>
    <dbReference type="NCBI Taxonomy" id="2835040"/>
    <lineage>
        <taxon>Bacteria</taxon>
        <taxon>Pseudomonadati</taxon>
        <taxon>Pseudomonadota</taxon>
        <taxon>Alphaproteobacteria</taxon>
        <taxon>Acetobacterales</taxon>
        <taxon>Roseomonadaceae</taxon>
        <taxon>Roseococcus</taxon>
    </lineage>
</organism>